<comment type="similarity">
    <text evidence="1">Belongs to the glycosyltransferase 2 family.</text>
</comment>
<dbReference type="CDD" id="cd06439">
    <property type="entry name" value="CESA_like_1"/>
    <property type="match status" value="1"/>
</dbReference>
<evidence type="ECO:0000313" key="7">
    <source>
        <dbReference type="Proteomes" id="UP000175691"/>
    </source>
</evidence>
<keyword evidence="2" id="KW-0328">Glycosyltransferase</keyword>
<keyword evidence="7" id="KW-1185">Reference proteome</keyword>
<feature type="transmembrane region" description="Helical" evidence="4">
    <location>
        <begin position="328"/>
        <end position="347"/>
    </location>
</feature>
<accession>A0A1E7ZAX1</accession>
<evidence type="ECO:0000256" key="3">
    <source>
        <dbReference type="ARBA" id="ARBA00022679"/>
    </source>
</evidence>
<dbReference type="GO" id="GO:0016757">
    <property type="term" value="F:glycosyltransferase activity"/>
    <property type="evidence" value="ECO:0007669"/>
    <property type="project" value="UniProtKB-KW"/>
</dbReference>
<keyword evidence="4" id="KW-0472">Membrane</keyword>
<dbReference type="SUPFAM" id="SSF53448">
    <property type="entry name" value="Nucleotide-diphospho-sugar transferases"/>
    <property type="match status" value="1"/>
</dbReference>
<reference evidence="6 7" key="1">
    <citation type="submission" date="2016-08" db="EMBL/GenBank/DDBJ databases">
        <authorList>
            <person name="Seilhamer J.J."/>
        </authorList>
    </citation>
    <scope>NUCLEOTIDE SEQUENCE [LARGE SCALE GENOMIC DNA]</scope>
    <source>
        <strain evidence="6 7">KCTC 42603</strain>
    </source>
</reference>
<evidence type="ECO:0000256" key="4">
    <source>
        <dbReference type="SAM" id="Phobius"/>
    </source>
</evidence>
<dbReference type="InterPro" id="IPR001173">
    <property type="entry name" value="Glyco_trans_2-like"/>
</dbReference>
<evidence type="ECO:0000259" key="5">
    <source>
        <dbReference type="Pfam" id="PF00535"/>
    </source>
</evidence>
<keyword evidence="4" id="KW-0812">Transmembrane</keyword>
<name>A0A1E7ZAX1_9ALTE</name>
<dbReference type="STRING" id="1656094.BFC18_12670"/>
<dbReference type="PANTHER" id="PTHR43630">
    <property type="entry name" value="POLY-BETA-1,6-N-ACETYL-D-GLUCOSAMINE SYNTHASE"/>
    <property type="match status" value="1"/>
</dbReference>
<dbReference type="OrthoDB" id="9766971at2"/>
<dbReference type="RefSeq" id="WP_070125674.1">
    <property type="nucleotide sequence ID" value="NZ_MDHN01000028.1"/>
</dbReference>
<evidence type="ECO:0000313" key="6">
    <source>
        <dbReference type="EMBL" id="OFC70601.1"/>
    </source>
</evidence>
<dbReference type="Proteomes" id="UP000175691">
    <property type="component" value="Unassembled WGS sequence"/>
</dbReference>
<dbReference type="EMBL" id="MDHN01000028">
    <property type="protein sequence ID" value="OFC70601.1"/>
    <property type="molecule type" value="Genomic_DNA"/>
</dbReference>
<dbReference type="Gene3D" id="3.90.550.10">
    <property type="entry name" value="Spore Coat Polysaccharide Biosynthesis Protein SpsA, Chain A"/>
    <property type="match status" value="1"/>
</dbReference>
<organism evidence="6 7">
    <name type="scientific">Alteromonas confluentis</name>
    <dbReference type="NCBI Taxonomy" id="1656094"/>
    <lineage>
        <taxon>Bacteria</taxon>
        <taxon>Pseudomonadati</taxon>
        <taxon>Pseudomonadota</taxon>
        <taxon>Gammaproteobacteria</taxon>
        <taxon>Alteromonadales</taxon>
        <taxon>Alteromonadaceae</taxon>
        <taxon>Alteromonas/Salinimonas group</taxon>
        <taxon>Alteromonas</taxon>
    </lineage>
</organism>
<keyword evidence="3 6" id="KW-0808">Transferase</keyword>
<feature type="domain" description="Glycosyltransferase 2-like" evidence="5">
    <location>
        <begin position="60"/>
        <end position="188"/>
    </location>
</feature>
<evidence type="ECO:0000256" key="2">
    <source>
        <dbReference type="ARBA" id="ARBA00022676"/>
    </source>
</evidence>
<dbReference type="Pfam" id="PF00535">
    <property type="entry name" value="Glycos_transf_2"/>
    <property type="match status" value="1"/>
</dbReference>
<proteinExistence type="inferred from homology"/>
<dbReference type="InterPro" id="IPR029044">
    <property type="entry name" value="Nucleotide-diphossugar_trans"/>
</dbReference>
<dbReference type="PANTHER" id="PTHR43630:SF1">
    <property type="entry name" value="POLY-BETA-1,6-N-ACETYL-D-GLUCOSAMINE SYNTHASE"/>
    <property type="match status" value="1"/>
</dbReference>
<feature type="transmembrane region" description="Helical" evidence="4">
    <location>
        <begin position="6"/>
        <end position="30"/>
    </location>
</feature>
<feature type="transmembrane region" description="Helical" evidence="4">
    <location>
        <begin position="359"/>
        <end position="379"/>
    </location>
</feature>
<protein>
    <submittedName>
        <fullName evidence="6">Glycosyl transferase family 2</fullName>
    </submittedName>
</protein>
<dbReference type="AlphaFoldDB" id="A0A1E7ZAX1"/>
<keyword evidence="4" id="KW-1133">Transmembrane helix</keyword>
<feature type="transmembrane region" description="Helical" evidence="4">
    <location>
        <begin position="303"/>
        <end position="322"/>
    </location>
</feature>
<comment type="caution">
    <text evidence="6">The sequence shown here is derived from an EMBL/GenBank/DDBJ whole genome shotgun (WGS) entry which is preliminary data.</text>
</comment>
<gene>
    <name evidence="6" type="ORF">BFC18_12670</name>
</gene>
<sequence>MTTILTTVFWLSVGAILYTYTVYPVLLILLSSLKQAIKDTKFVLSKQGRRKRESELPEVTVVIAAYNEEKCIKARVENLLALNYPAEKLRILIGSDGSTDKTNALLSEFTDPRFEAVLFEQNRGKINVLNDLLNQVKTPITVFSDANTFFQPDAINKLVADFREPEIGGVCGELELVDAFSGNNKDSLYWKYEQVLKFHESRINAMLGANGAIYAIRTELYEPLPENTIIDDFCVFMGVARQGYRLTYNPEARAIEEIAPNLSEEASRRVRIGAGNYQAMSRLGWVLSPMAGTRCFAYISHKIVRWFVPHFMLLALVTNIMLAFGSPIYSVLMCGHALFYLVYFYGLNMSESKKGKLAAIIKLVTFFVSMNVSLGQGFIRFLTSKQSATWKRTAR</sequence>
<evidence type="ECO:0000256" key="1">
    <source>
        <dbReference type="ARBA" id="ARBA00006739"/>
    </source>
</evidence>